<organism evidence="1 2">
    <name type="scientific">Dreissena polymorpha</name>
    <name type="common">Zebra mussel</name>
    <name type="synonym">Mytilus polymorpha</name>
    <dbReference type="NCBI Taxonomy" id="45954"/>
    <lineage>
        <taxon>Eukaryota</taxon>
        <taxon>Metazoa</taxon>
        <taxon>Spiralia</taxon>
        <taxon>Lophotrochozoa</taxon>
        <taxon>Mollusca</taxon>
        <taxon>Bivalvia</taxon>
        <taxon>Autobranchia</taxon>
        <taxon>Heteroconchia</taxon>
        <taxon>Euheterodonta</taxon>
        <taxon>Imparidentia</taxon>
        <taxon>Neoheterodontei</taxon>
        <taxon>Myida</taxon>
        <taxon>Dreissenoidea</taxon>
        <taxon>Dreissenidae</taxon>
        <taxon>Dreissena</taxon>
    </lineage>
</organism>
<keyword evidence="2" id="KW-1185">Reference proteome</keyword>
<gene>
    <name evidence="1" type="ORF">DPMN_190727</name>
</gene>
<dbReference type="AlphaFoldDB" id="A0A9D4BCH2"/>
<dbReference type="Proteomes" id="UP000828390">
    <property type="component" value="Unassembled WGS sequence"/>
</dbReference>
<evidence type="ECO:0000313" key="1">
    <source>
        <dbReference type="EMBL" id="KAH3690143.1"/>
    </source>
</evidence>
<comment type="caution">
    <text evidence="1">The sequence shown here is derived from an EMBL/GenBank/DDBJ whole genome shotgun (WGS) entry which is preliminary data.</text>
</comment>
<proteinExistence type="predicted"/>
<evidence type="ECO:0000313" key="2">
    <source>
        <dbReference type="Proteomes" id="UP000828390"/>
    </source>
</evidence>
<reference evidence="1" key="2">
    <citation type="submission" date="2020-11" db="EMBL/GenBank/DDBJ databases">
        <authorList>
            <person name="McCartney M.A."/>
            <person name="Auch B."/>
            <person name="Kono T."/>
            <person name="Mallez S."/>
            <person name="Becker A."/>
            <person name="Gohl D.M."/>
            <person name="Silverstein K.A.T."/>
            <person name="Koren S."/>
            <person name="Bechman K.B."/>
            <person name="Herman A."/>
            <person name="Abrahante J.E."/>
            <person name="Garbe J."/>
        </authorList>
    </citation>
    <scope>NUCLEOTIDE SEQUENCE</scope>
    <source>
        <strain evidence="1">Duluth1</strain>
        <tissue evidence="1">Whole animal</tissue>
    </source>
</reference>
<reference evidence="1" key="1">
    <citation type="journal article" date="2019" name="bioRxiv">
        <title>The Genome of the Zebra Mussel, Dreissena polymorpha: A Resource for Invasive Species Research.</title>
        <authorList>
            <person name="McCartney M.A."/>
            <person name="Auch B."/>
            <person name="Kono T."/>
            <person name="Mallez S."/>
            <person name="Zhang Y."/>
            <person name="Obille A."/>
            <person name="Becker A."/>
            <person name="Abrahante J.E."/>
            <person name="Garbe J."/>
            <person name="Badalamenti J.P."/>
            <person name="Herman A."/>
            <person name="Mangelson H."/>
            <person name="Liachko I."/>
            <person name="Sullivan S."/>
            <person name="Sone E.D."/>
            <person name="Koren S."/>
            <person name="Silverstein K.A.T."/>
            <person name="Beckman K.B."/>
            <person name="Gohl D.M."/>
        </authorList>
    </citation>
    <scope>NUCLEOTIDE SEQUENCE</scope>
    <source>
        <strain evidence="1">Duluth1</strain>
        <tissue evidence="1">Whole animal</tissue>
    </source>
</reference>
<sequence>MLHIFKILNQFVSVNIIDIELVQTKNRGHKYKLKKHTIQSNFGAKRFSNRVINEWIELPSKSMESENVNAFKKSLNSSWKDHDNKFYNQ</sequence>
<protein>
    <submittedName>
        <fullName evidence="1">Uncharacterized protein</fullName>
    </submittedName>
</protein>
<name>A0A9D4BCH2_DREPO</name>
<accession>A0A9D4BCH2</accession>
<dbReference type="EMBL" id="JAIWYP010000076">
    <property type="protein sequence ID" value="KAH3690143.1"/>
    <property type="molecule type" value="Genomic_DNA"/>
</dbReference>